<sequence>MNPLLQQIIREIRRSPGHRISFRHYMELALYHPRWGYYRQERPKIGRQGDYYTSSYVGEGFGLLMSRVLLDMSRTFSPSSSWAVVEMGAGEGRLAEQILKGLASQGVKEEKFRYYLVETSPYHQALQRTRLAKLPYQRFWTDTLHAIPGDIPSILVSNELVDAFPVHRVRMTREGLKEIYVTWDADANRLKEEEGPVSCSELLDYFEEMDWTLEEGMSTEVNLAAHRWMKDVGEWLKTGYVITVDYGGTMEELASPARRDGTLRCYQGHRLHTDWYREPGEADLTSDVNFTALQRWGKEVGLQPLLFTSQARFLIRAGILDELRDHTNPDPFSPEAKRNRGLRQLILPGEMGDAFQVLVQKKNVNPGGLSLLSAPWD</sequence>
<dbReference type="Pfam" id="PF02636">
    <property type="entry name" value="Methyltransf_28"/>
    <property type="match status" value="1"/>
</dbReference>
<reference evidence="3 4" key="1">
    <citation type="submission" date="2020-01" db="EMBL/GenBank/DDBJ databases">
        <authorList>
            <person name="Gulvik C.A."/>
            <person name="Batra D.G."/>
        </authorList>
    </citation>
    <scope>NUCLEOTIDE SEQUENCE [LARGE SCALE GENOMIC DNA]</scope>
    <source>
        <strain evidence="3 4">W9323</strain>
    </source>
</reference>
<dbReference type="PANTHER" id="PTHR12049:SF7">
    <property type="entry name" value="PROTEIN ARGININE METHYLTRANSFERASE NDUFAF7, MITOCHONDRIAL"/>
    <property type="match status" value="1"/>
</dbReference>
<protein>
    <submittedName>
        <fullName evidence="3">SAM-dependent methyltransferase</fullName>
    </submittedName>
</protein>
<evidence type="ECO:0000256" key="1">
    <source>
        <dbReference type="ARBA" id="ARBA00022603"/>
    </source>
</evidence>
<dbReference type="GO" id="GO:0035243">
    <property type="term" value="F:protein-arginine omega-N symmetric methyltransferase activity"/>
    <property type="evidence" value="ECO:0007669"/>
    <property type="project" value="TreeGrafter"/>
</dbReference>
<evidence type="ECO:0000256" key="2">
    <source>
        <dbReference type="ARBA" id="ARBA00022679"/>
    </source>
</evidence>
<keyword evidence="4" id="KW-1185">Reference proteome</keyword>
<keyword evidence="1 3" id="KW-0489">Methyltransferase</keyword>
<dbReference type="PANTHER" id="PTHR12049">
    <property type="entry name" value="PROTEIN ARGININE METHYLTRANSFERASE NDUFAF7, MITOCHONDRIAL"/>
    <property type="match status" value="1"/>
</dbReference>
<dbReference type="SUPFAM" id="SSF53335">
    <property type="entry name" value="S-adenosyl-L-methionine-dependent methyltransferases"/>
    <property type="match status" value="1"/>
</dbReference>
<keyword evidence="2 3" id="KW-0808">Transferase</keyword>
<dbReference type="InterPro" id="IPR003788">
    <property type="entry name" value="NDUFAF7"/>
</dbReference>
<dbReference type="GO" id="GO:0032259">
    <property type="term" value="P:methylation"/>
    <property type="evidence" value="ECO:0007669"/>
    <property type="project" value="UniProtKB-KW"/>
</dbReference>
<dbReference type="KEGG" id="kpul:GXN76_10090"/>
<dbReference type="Proteomes" id="UP000503088">
    <property type="component" value="Chromosome"/>
</dbReference>
<dbReference type="InterPro" id="IPR038375">
    <property type="entry name" value="NDUFAF7_sf"/>
</dbReference>
<gene>
    <name evidence="3" type="ORF">GXN76_10090</name>
</gene>
<evidence type="ECO:0000313" key="3">
    <source>
        <dbReference type="EMBL" id="QKG84789.1"/>
    </source>
</evidence>
<dbReference type="EMBL" id="CP048104">
    <property type="protein sequence ID" value="QKG84789.1"/>
    <property type="molecule type" value="Genomic_DNA"/>
</dbReference>
<proteinExistence type="predicted"/>
<dbReference type="RefSeq" id="WP_173222823.1">
    <property type="nucleotide sequence ID" value="NZ_CP048104.1"/>
</dbReference>
<dbReference type="Gene3D" id="3.40.50.12710">
    <property type="match status" value="1"/>
</dbReference>
<dbReference type="AlphaFoldDB" id="A0A7D3XNA5"/>
<dbReference type="InterPro" id="IPR029063">
    <property type="entry name" value="SAM-dependent_MTases_sf"/>
</dbReference>
<name>A0A7D3XNA5_9BACL</name>
<accession>A0A7D3XNA5</accession>
<organism evidence="3 4">
    <name type="scientific">Kroppenstedtia pulmonis</name>
    <dbReference type="NCBI Taxonomy" id="1380685"/>
    <lineage>
        <taxon>Bacteria</taxon>
        <taxon>Bacillati</taxon>
        <taxon>Bacillota</taxon>
        <taxon>Bacilli</taxon>
        <taxon>Bacillales</taxon>
        <taxon>Thermoactinomycetaceae</taxon>
        <taxon>Kroppenstedtia</taxon>
    </lineage>
</organism>
<evidence type="ECO:0000313" key="4">
    <source>
        <dbReference type="Proteomes" id="UP000503088"/>
    </source>
</evidence>